<proteinExistence type="predicted"/>
<feature type="region of interest" description="Disordered" evidence="1">
    <location>
        <begin position="248"/>
        <end position="268"/>
    </location>
</feature>
<keyword evidence="4" id="KW-1185">Reference proteome</keyword>
<dbReference type="PROSITE" id="PS51257">
    <property type="entry name" value="PROKAR_LIPOPROTEIN"/>
    <property type="match status" value="1"/>
</dbReference>
<name>A0ABY6A8U4_9GAMM</name>
<dbReference type="InterPro" id="IPR002901">
    <property type="entry name" value="MGlyc_endo_b_GlcNAc-like_dom"/>
</dbReference>
<gene>
    <name evidence="3" type="ORF">HUF19_06065</name>
</gene>
<dbReference type="SMART" id="SM00047">
    <property type="entry name" value="LYZ2"/>
    <property type="match status" value="1"/>
</dbReference>
<evidence type="ECO:0000259" key="2">
    <source>
        <dbReference type="SMART" id="SM00047"/>
    </source>
</evidence>
<protein>
    <submittedName>
        <fullName evidence="3">Glucosaminidase domain-containing protein</fullName>
    </submittedName>
</protein>
<evidence type="ECO:0000313" key="4">
    <source>
        <dbReference type="Proteomes" id="UP001065322"/>
    </source>
</evidence>
<dbReference type="InterPro" id="IPR053195">
    <property type="entry name" value="Bax-like"/>
</dbReference>
<dbReference type="RefSeq" id="WP_260998948.1">
    <property type="nucleotide sequence ID" value="NZ_CP054475.1"/>
</dbReference>
<sequence length="268" mass="30683">MLKYFVFIIIAGLSGCSREDVPPNDTQASVAAVAVQPLPDFTVYQDVTEKKKAFFTYLMPLIEEANTRILAERQVVEKWFLAPEELTERDRATLQELLVKYRVNTDDEDEQKELLLLRVNTIPPSLVLAQAANESAWGTSRFAQEGNNLFGQWCFREGCGLVPEARGGSSRHEVRTFESPLESVESYMRNLNSHPRYRELRELRENEIEQQGYASGKTLSEGLQGYSIRGQEYIDEIRNMIEHNKLNRYDQQPLQENLPAGQQPVPRG</sequence>
<feature type="domain" description="Mannosyl-glycoprotein endo-beta-N-acetylglucosamidase-like" evidence="2">
    <location>
        <begin position="100"/>
        <end position="234"/>
    </location>
</feature>
<dbReference type="Proteomes" id="UP001065322">
    <property type="component" value="Chromosome"/>
</dbReference>
<evidence type="ECO:0000313" key="3">
    <source>
        <dbReference type="EMBL" id="UXD87033.1"/>
    </source>
</evidence>
<dbReference type="EMBL" id="CP054475">
    <property type="protein sequence ID" value="UXD87033.1"/>
    <property type="molecule type" value="Genomic_DNA"/>
</dbReference>
<dbReference type="PANTHER" id="PTHR40572">
    <property type="entry name" value="PROTEIN BAX"/>
    <property type="match status" value="1"/>
</dbReference>
<organism evidence="3 4">
    <name type="scientific">Thalassolituus hydrocarboniclasticus</name>
    <dbReference type="NCBI Taxonomy" id="2742796"/>
    <lineage>
        <taxon>Bacteria</taxon>
        <taxon>Pseudomonadati</taxon>
        <taxon>Pseudomonadota</taxon>
        <taxon>Gammaproteobacteria</taxon>
        <taxon>Oceanospirillales</taxon>
        <taxon>Oceanospirillaceae</taxon>
        <taxon>Thalassolituus</taxon>
    </lineage>
</organism>
<dbReference type="Gene3D" id="1.10.530.10">
    <property type="match status" value="1"/>
</dbReference>
<dbReference type="PANTHER" id="PTHR40572:SF1">
    <property type="entry name" value="PROTEIN BAX"/>
    <property type="match status" value="1"/>
</dbReference>
<dbReference type="Pfam" id="PF01832">
    <property type="entry name" value="Glucosaminidase"/>
    <property type="match status" value="1"/>
</dbReference>
<accession>A0ABY6A8U4</accession>
<reference evidence="4" key="1">
    <citation type="submission" date="2020-06" db="EMBL/GenBank/DDBJ databases">
        <title>Thalassolituus marinus alknpb1M-1, a hydrocarbon-degrading bacterium isolated from the deep-sea overlying water using an in-situ strategy from the South China Sea basin.</title>
        <authorList>
            <person name="Dong C."/>
            <person name="Chen Y."/>
            <person name="Shao Z."/>
        </authorList>
    </citation>
    <scope>NUCLEOTIDE SEQUENCE [LARGE SCALE GENOMIC DNA]</scope>
    <source>
        <strain evidence="4">alknpb1M-1</strain>
    </source>
</reference>
<evidence type="ECO:0000256" key="1">
    <source>
        <dbReference type="SAM" id="MobiDB-lite"/>
    </source>
</evidence>